<dbReference type="AlphaFoldDB" id="A0A6A0BAN6"/>
<name>A0A6A0BAN6_9LACT</name>
<reference evidence="3 4" key="1">
    <citation type="submission" date="2020-02" db="EMBL/GenBank/DDBJ databases">
        <title>Draft genome sequence of Lactococcus sp. Hs30E4-3.</title>
        <authorList>
            <person name="Noda S."/>
            <person name="Yuki M."/>
            <person name="Ohkuma M."/>
        </authorList>
    </citation>
    <scope>NUCLEOTIDE SEQUENCE [LARGE SCALE GENOMIC DNA]</scope>
    <source>
        <strain evidence="3 4">Hs30E4-3</strain>
    </source>
</reference>
<dbReference type="RefSeq" id="WP_172208569.1">
    <property type="nucleotide sequence ID" value="NZ_BLLI01000025.1"/>
</dbReference>
<feature type="transmembrane region" description="Helical" evidence="2">
    <location>
        <begin position="21"/>
        <end position="39"/>
    </location>
</feature>
<accession>A0A6A0BAN6</accession>
<sequence length="149" mass="15821">MNQVKEKNNGVLATLWMSLRKWVYVGSVLGMTAGVGAVVDSSIVFAEDDVETTAPESSTSSEPEKSAADYPIIPNQAPTVEDDAPATNIEDLPSSSIEESSSLPSTWDPTEQSVKKKPNPIPIVIGVVAAISVCAVAVILLRKENTHDK</sequence>
<proteinExistence type="predicted"/>
<keyword evidence="2" id="KW-0812">Transmembrane</keyword>
<keyword evidence="2" id="KW-0472">Membrane</keyword>
<protein>
    <submittedName>
        <fullName evidence="3">Uncharacterized protein</fullName>
    </submittedName>
</protein>
<dbReference type="EMBL" id="BLLI01000025">
    <property type="protein sequence ID" value="GFH42489.1"/>
    <property type="molecule type" value="Genomic_DNA"/>
</dbReference>
<comment type="caution">
    <text evidence="3">The sequence shown here is derived from an EMBL/GenBank/DDBJ whole genome shotgun (WGS) entry which is preliminary data.</text>
</comment>
<feature type="compositionally biased region" description="Low complexity" evidence="1">
    <location>
        <begin position="92"/>
        <end position="105"/>
    </location>
</feature>
<evidence type="ECO:0000313" key="4">
    <source>
        <dbReference type="Proteomes" id="UP000480303"/>
    </source>
</evidence>
<keyword evidence="4" id="KW-1185">Reference proteome</keyword>
<organism evidence="3 4">
    <name type="scientific">Pseudolactococcus hodotermopsidis</name>
    <dbReference type="NCBI Taxonomy" id="2709157"/>
    <lineage>
        <taxon>Bacteria</taxon>
        <taxon>Bacillati</taxon>
        <taxon>Bacillota</taxon>
        <taxon>Bacilli</taxon>
        <taxon>Lactobacillales</taxon>
        <taxon>Streptococcaceae</taxon>
        <taxon>Pseudolactococcus</taxon>
    </lineage>
</organism>
<feature type="region of interest" description="Disordered" evidence="1">
    <location>
        <begin position="50"/>
        <end position="115"/>
    </location>
</feature>
<evidence type="ECO:0000256" key="1">
    <source>
        <dbReference type="SAM" id="MobiDB-lite"/>
    </source>
</evidence>
<evidence type="ECO:0000313" key="3">
    <source>
        <dbReference type="EMBL" id="GFH42489.1"/>
    </source>
</evidence>
<feature type="transmembrane region" description="Helical" evidence="2">
    <location>
        <begin position="121"/>
        <end position="141"/>
    </location>
</feature>
<keyword evidence="2" id="KW-1133">Transmembrane helix</keyword>
<gene>
    <name evidence="3" type="ORF">Hs30E_10400</name>
</gene>
<evidence type="ECO:0000256" key="2">
    <source>
        <dbReference type="SAM" id="Phobius"/>
    </source>
</evidence>
<feature type="compositionally biased region" description="Low complexity" evidence="1">
    <location>
        <begin position="52"/>
        <end position="61"/>
    </location>
</feature>
<dbReference type="Proteomes" id="UP000480303">
    <property type="component" value="Unassembled WGS sequence"/>
</dbReference>